<protein>
    <recommendedName>
        <fullName evidence="3">NETI motif-containing protein</fullName>
    </recommendedName>
</protein>
<dbReference type="Proteomes" id="UP000789326">
    <property type="component" value="Unassembled WGS sequence"/>
</dbReference>
<dbReference type="EMBL" id="CAKKMG010000012">
    <property type="protein sequence ID" value="CAH0180896.1"/>
    <property type="molecule type" value="Genomic_DNA"/>
</dbReference>
<evidence type="ECO:0000313" key="2">
    <source>
        <dbReference type="Proteomes" id="UP000789326"/>
    </source>
</evidence>
<organism evidence="1 2">
    <name type="scientific">Peribacillus simplex</name>
    <dbReference type="NCBI Taxonomy" id="1478"/>
    <lineage>
        <taxon>Bacteria</taxon>
        <taxon>Bacillati</taxon>
        <taxon>Bacillota</taxon>
        <taxon>Bacilli</taxon>
        <taxon>Bacillales</taxon>
        <taxon>Bacillaceae</taxon>
        <taxon>Peribacillus</taxon>
    </lineage>
</organism>
<name>A0A9W4KY63_9BACI</name>
<sequence length="84" mass="9759">MDAKEEDRQNRIMEGIGIVSKKSKEKFEVIEGETIGECLDRIKAAGYFPVRRMEEPVFAERIENGKVQYVPVDRKIVFEVKLIE</sequence>
<gene>
    <name evidence="1" type="ORF">SRABI133_01421</name>
</gene>
<dbReference type="Pfam" id="PF14044">
    <property type="entry name" value="NETI"/>
    <property type="match status" value="1"/>
</dbReference>
<dbReference type="InterPro" id="IPR025930">
    <property type="entry name" value="NETI"/>
</dbReference>
<evidence type="ECO:0000313" key="1">
    <source>
        <dbReference type="EMBL" id="CAH0180896.1"/>
    </source>
</evidence>
<proteinExistence type="predicted"/>
<reference evidence="1" key="1">
    <citation type="submission" date="2021-11" db="EMBL/GenBank/DDBJ databases">
        <authorList>
            <person name="Bulgarelli D."/>
        </authorList>
    </citation>
    <scope>NUCLEOTIDE SEQUENCE</scope>
    <source>
        <strain evidence="1">Bi133</strain>
    </source>
</reference>
<comment type="caution">
    <text evidence="1">The sequence shown here is derived from an EMBL/GenBank/DDBJ whole genome shotgun (WGS) entry which is preliminary data.</text>
</comment>
<accession>A0A9W4KY63</accession>
<evidence type="ECO:0008006" key="3">
    <source>
        <dbReference type="Google" id="ProtNLM"/>
    </source>
</evidence>
<dbReference type="AlphaFoldDB" id="A0A9W4KY63"/>